<proteinExistence type="inferred from homology"/>
<gene>
    <name evidence="3" type="ORF">FGL77_03200</name>
</gene>
<dbReference type="PANTHER" id="PTHR10953">
    <property type="entry name" value="UBIQUITIN-ACTIVATING ENZYME E1"/>
    <property type="match status" value="1"/>
</dbReference>
<dbReference type="GO" id="GO:0004792">
    <property type="term" value="F:thiosulfate-cyanide sulfurtransferase activity"/>
    <property type="evidence" value="ECO:0007669"/>
    <property type="project" value="TreeGrafter"/>
</dbReference>
<sequence length="349" mass="38413">MHTEVSVIERYDRQMRVKQIGAAGQAKISASTILIVGCGALGTYAAEQLVRAGVGTLYLVDPDTVSETNLQRQSLFTEADAANELFKVDAAAAKLRQINHNVTIDVFPVELRPELLAQMQPLTLALDCSDNFSVRDLLNRLALNQHFPFVFAACAGVSGQLMLVDPTAGPCLECAFPDITKLKERDCDILGVATPLIPLVSSIQVSLALRYIVSGAGALDQLTTVSCWPPAQQNFKVKKRADCPVCQHKQVPITLNDKTLLRRLCGSDAWSVYLPQTRSIAEVAATLAAKHVAYRVTPSMITFKWHDAPASYFKTGKVQLYKLNEQQAQQHYRALWQLLKAPRQKEGQP</sequence>
<organism evidence="3 4">
    <name type="scientific">Loigolactobacillus coryniformis</name>
    <dbReference type="NCBI Taxonomy" id="1610"/>
    <lineage>
        <taxon>Bacteria</taxon>
        <taxon>Bacillati</taxon>
        <taxon>Bacillota</taxon>
        <taxon>Bacilli</taxon>
        <taxon>Lactobacillales</taxon>
        <taxon>Lactobacillaceae</taxon>
        <taxon>Loigolactobacillus</taxon>
    </lineage>
</organism>
<dbReference type="EMBL" id="CP042392">
    <property type="protein sequence ID" value="QEA54408.1"/>
    <property type="molecule type" value="Genomic_DNA"/>
</dbReference>
<dbReference type="InterPro" id="IPR035985">
    <property type="entry name" value="Ubiquitin-activating_enz"/>
</dbReference>
<dbReference type="RefSeq" id="WP_146990951.1">
    <property type="nucleotide sequence ID" value="NZ_JAMDXZ010000001.1"/>
</dbReference>
<dbReference type="PANTHER" id="PTHR10953:SF102">
    <property type="entry name" value="ADENYLYLTRANSFERASE AND SULFURTRANSFERASE MOCS3"/>
    <property type="match status" value="1"/>
</dbReference>
<dbReference type="InterPro" id="IPR045886">
    <property type="entry name" value="ThiF/MoeB/HesA"/>
</dbReference>
<dbReference type="CDD" id="cd00757">
    <property type="entry name" value="ThiF_MoeB_HesA_family"/>
    <property type="match status" value="1"/>
</dbReference>
<evidence type="ECO:0000256" key="1">
    <source>
        <dbReference type="ARBA" id="ARBA00009919"/>
    </source>
</evidence>
<dbReference type="GO" id="GO:0016779">
    <property type="term" value="F:nucleotidyltransferase activity"/>
    <property type="evidence" value="ECO:0007669"/>
    <property type="project" value="TreeGrafter"/>
</dbReference>
<dbReference type="AlphaFoldDB" id="A0A5B8TK99"/>
<dbReference type="Pfam" id="PF00899">
    <property type="entry name" value="ThiF"/>
    <property type="match status" value="1"/>
</dbReference>
<dbReference type="FunFam" id="3.40.50.720:FF:000080">
    <property type="entry name" value="Thiazole biosynthesis adenylyltransferase ThiF"/>
    <property type="match status" value="1"/>
</dbReference>
<feature type="domain" description="THIF-type NAD/FAD binding fold" evidence="2">
    <location>
        <begin position="11"/>
        <end position="245"/>
    </location>
</feature>
<dbReference type="InterPro" id="IPR000594">
    <property type="entry name" value="ThiF_NAD_FAD-bd"/>
</dbReference>
<evidence type="ECO:0000313" key="3">
    <source>
        <dbReference type="EMBL" id="QEA54408.1"/>
    </source>
</evidence>
<name>A0A5B8TK99_9LACO</name>
<dbReference type="GO" id="GO:0008146">
    <property type="term" value="F:sulfotransferase activity"/>
    <property type="evidence" value="ECO:0007669"/>
    <property type="project" value="TreeGrafter"/>
</dbReference>
<dbReference type="Gene3D" id="3.40.50.720">
    <property type="entry name" value="NAD(P)-binding Rossmann-like Domain"/>
    <property type="match status" value="1"/>
</dbReference>
<reference evidence="3 4" key="1">
    <citation type="submission" date="2019-06" db="EMBL/GenBank/DDBJ databases">
        <title>Genome analyses of bacteria isolated from kimchi.</title>
        <authorList>
            <person name="Lee S."/>
            <person name="Ahn S."/>
            <person name="Roh S."/>
        </authorList>
    </citation>
    <scope>NUCLEOTIDE SEQUENCE [LARGE SCALE GENOMIC DNA]</scope>
    <source>
        <strain evidence="3 4">CBA3616</strain>
    </source>
</reference>
<protein>
    <submittedName>
        <fullName evidence="3">HesA/MoeB/ThiF family protein</fullName>
    </submittedName>
</protein>
<dbReference type="GO" id="GO:0005829">
    <property type="term" value="C:cytosol"/>
    <property type="evidence" value="ECO:0007669"/>
    <property type="project" value="TreeGrafter"/>
</dbReference>
<dbReference type="GO" id="GO:0008641">
    <property type="term" value="F:ubiquitin-like modifier activating enzyme activity"/>
    <property type="evidence" value="ECO:0007669"/>
    <property type="project" value="InterPro"/>
</dbReference>
<accession>A0A5B8TK99</accession>
<dbReference type="Proteomes" id="UP000321772">
    <property type="component" value="Chromosome"/>
</dbReference>
<comment type="similarity">
    <text evidence="1">Belongs to the HesA/MoeB/ThiF family.</text>
</comment>
<evidence type="ECO:0000313" key="4">
    <source>
        <dbReference type="Proteomes" id="UP000321772"/>
    </source>
</evidence>
<dbReference type="SUPFAM" id="SSF69572">
    <property type="entry name" value="Activating enzymes of the ubiquitin-like proteins"/>
    <property type="match status" value="1"/>
</dbReference>
<evidence type="ECO:0000259" key="2">
    <source>
        <dbReference type="Pfam" id="PF00899"/>
    </source>
</evidence>